<evidence type="ECO:0000256" key="4">
    <source>
        <dbReference type="SAM" id="Phobius"/>
    </source>
</evidence>
<organism evidence="5 6">
    <name type="scientific">Saxophila tyrrhenica</name>
    <dbReference type="NCBI Taxonomy" id="1690608"/>
    <lineage>
        <taxon>Eukaryota</taxon>
        <taxon>Fungi</taxon>
        <taxon>Dikarya</taxon>
        <taxon>Ascomycota</taxon>
        <taxon>Pezizomycotina</taxon>
        <taxon>Dothideomycetes</taxon>
        <taxon>Dothideomycetidae</taxon>
        <taxon>Mycosphaerellales</taxon>
        <taxon>Extremaceae</taxon>
        <taxon>Saxophila</taxon>
    </lineage>
</organism>
<dbReference type="InterPro" id="IPR001128">
    <property type="entry name" value="Cyt_P450"/>
</dbReference>
<feature type="compositionally biased region" description="Basic residues" evidence="3">
    <location>
        <begin position="16"/>
        <end position="41"/>
    </location>
</feature>
<keyword evidence="2" id="KW-0175">Coiled coil</keyword>
<keyword evidence="1" id="KW-0349">Heme</keyword>
<dbReference type="InterPro" id="IPR036396">
    <property type="entry name" value="Cyt_P450_sf"/>
</dbReference>
<keyword evidence="4" id="KW-1133">Transmembrane helix</keyword>
<dbReference type="Proteomes" id="UP001337655">
    <property type="component" value="Unassembled WGS sequence"/>
</dbReference>
<evidence type="ECO:0000256" key="2">
    <source>
        <dbReference type="SAM" id="Coils"/>
    </source>
</evidence>
<feature type="transmembrane region" description="Helical" evidence="4">
    <location>
        <begin position="245"/>
        <end position="263"/>
    </location>
</feature>
<dbReference type="InterPro" id="IPR050121">
    <property type="entry name" value="Cytochrome_P450_monoxygenase"/>
</dbReference>
<dbReference type="Pfam" id="PF00067">
    <property type="entry name" value="p450"/>
    <property type="match status" value="1"/>
</dbReference>
<gene>
    <name evidence="5" type="ORF">LTR77_001181</name>
</gene>
<dbReference type="GO" id="GO:0016705">
    <property type="term" value="F:oxidoreductase activity, acting on paired donors, with incorporation or reduction of molecular oxygen"/>
    <property type="evidence" value="ECO:0007669"/>
    <property type="project" value="InterPro"/>
</dbReference>
<feature type="compositionally biased region" description="Polar residues" evidence="3">
    <location>
        <begin position="77"/>
        <end position="86"/>
    </location>
</feature>
<proteinExistence type="predicted"/>
<dbReference type="PANTHER" id="PTHR24305:SF222">
    <property type="entry name" value="CYTOCHROME P450 MONOOXYGENASE STCS"/>
    <property type="match status" value="1"/>
</dbReference>
<dbReference type="GO" id="GO:0020037">
    <property type="term" value="F:heme binding"/>
    <property type="evidence" value="ECO:0007669"/>
    <property type="project" value="InterPro"/>
</dbReference>
<feature type="coiled-coil region" evidence="2">
    <location>
        <begin position="197"/>
        <end position="231"/>
    </location>
</feature>
<dbReference type="RefSeq" id="XP_064662770.1">
    <property type="nucleotide sequence ID" value="XM_064798443.1"/>
</dbReference>
<dbReference type="SUPFAM" id="SSF48264">
    <property type="entry name" value="Cytochrome P450"/>
    <property type="match status" value="1"/>
</dbReference>
<evidence type="ECO:0000256" key="1">
    <source>
        <dbReference type="PIRSR" id="PIRSR602401-1"/>
    </source>
</evidence>
<keyword evidence="1" id="KW-0479">Metal-binding</keyword>
<dbReference type="EMBL" id="JAVRRT010000002">
    <property type="protein sequence ID" value="KAK5174101.1"/>
    <property type="molecule type" value="Genomic_DNA"/>
</dbReference>
<feature type="compositionally biased region" description="Basic and acidic residues" evidence="3">
    <location>
        <begin position="95"/>
        <end position="124"/>
    </location>
</feature>
<feature type="compositionally biased region" description="Basic and acidic residues" evidence="3">
    <location>
        <begin position="59"/>
        <end position="72"/>
    </location>
</feature>
<evidence type="ECO:0008006" key="7">
    <source>
        <dbReference type="Google" id="ProtNLM"/>
    </source>
</evidence>
<dbReference type="PRINTS" id="PR00385">
    <property type="entry name" value="P450"/>
</dbReference>
<accession>A0AAV9PMV5</accession>
<dbReference type="PRINTS" id="PR00463">
    <property type="entry name" value="EP450I"/>
</dbReference>
<dbReference type="GeneID" id="89922529"/>
<evidence type="ECO:0000313" key="5">
    <source>
        <dbReference type="EMBL" id="KAK5174101.1"/>
    </source>
</evidence>
<evidence type="ECO:0000256" key="3">
    <source>
        <dbReference type="SAM" id="MobiDB-lite"/>
    </source>
</evidence>
<comment type="cofactor">
    <cofactor evidence="1">
        <name>heme</name>
        <dbReference type="ChEBI" id="CHEBI:30413"/>
    </cofactor>
</comment>
<dbReference type="Gene3D" id="1.10.630.10">
    <property type="entry name" value="Cytochrome P450"/>
    <property type="match status" value="1"/>
</dbReference>
<sequence>MTDFIPSRVRSDLGHQKRSSRHAVSRRLRSGTEGHHHRHHAKETVQSAIDLKPPITFDHILRRDKKDSDSSRRGSSTAQQQLDNNTNNVPPVPEKPIKPEDVAKAKKENERREEDLKESLKSVEEVGMSSTRQLDDTYYAILEKASMLRSTVSSLQQLADESQRMQSTFQEDTEKLEKDTEQSVQSLGQFEPQEKRINELVSKLEDARGRTNELNDQLESARLRVEAYEGRENEKVARRRVRLNITWATLLGVLMLVVSVLLAKNRRAVGKQLDGVSQRLVGLADVVDDVVAPISTRLRPSPMRQKYHDIPSLPRHWAFGNLKIIGEKCNPRAGRHPDYGFEEIWNDLDRPAAFMVDLAPVDKRSFLVVAEPSIAESATQPGDKFKYSLPKSDTMQALKPLIGKESIITAEAEEWRNLRKRFNKGFAPAHLHNLSPLIISKTEIFVKRIQDAAETGAVVPLKDFAQDLTTDIITQLAIEKDFESQSIPEGQSHKSSSGILTASRILSTLIATQGQGFDPVGFFDPVRRFKQWYYERLFDRELYSVLEKKLKQEQLQPKKRDVSTKAIVQLALADMEPTPALLWNTVAQIKSFLFAGQDTTATMIQWLCYELSKANHNPRNQEILKKLEDEHNAVFGSGAFSALEILRKPGQAEELLGSKIPYTTAFIRETLRLHPPAGTARIVPDADESNPPVSVNIEGRDARIDGLRVYNCQWLIHRNKKIWGPDADVFNPDRWLDEDFISKLPPGAWRPFERGPRNCIGQELALLEGKVVMAAVTRGLRFEKVGNTGLNGEKEVWGVANVTTVPVDGMTMRFHLKA</sequence>
<feature type="region of interest" description="Disordered" evidence="3">
    <location>
        <begin position="1"/>
        <end position="124"/>
    </location>
</feature>
<comment type="caution">
    <text evidence="5">The sequence shown here is derived from an EMBL/GenBank/DDBJ whole genome shotgun (WGS) entry which is preliminary data.</text>
</comment>
<feature type="binding site" description="axial binding residue" evidence="1">
    <location>
        <position position="759"/>
    </location>
    <ligand>
        <name>heme</name>
        <dbReference type="ChEBI" id="CHEBI:30413"/>
    </ligand>
    <ligandPart>
        <name>Fe</name>
        <dbReference type="ChEBI" id="CHEBI:18248"/>
    </ligandPart>
</feature>
<dbReference type="GO" id="GO:0004497">
    <property type="term" value="F:monooxygenase activity"/>
    <property type="evidence" value="ECO:0007669"/>
    <property type="project" value="InterPro"/>
</dbReference>
<name>A0AAV9PMV5_9PEZI</name>
<evidence type="ECO:0000313" key="6">
    <source>
        <dbReference type="Proteomes" id="UP001337655"/>
    </source>
</evidence>
<dbReference type="InterPro" id="IPR002401">
    <property type="entry name" value="Cyt_P450_E_grp-I"/>
</dbReference>
<keyword evidence="1" id="KW-0408">Iron</keyword>
<reference evidence="5 6" key="1">
    <citation type="submission" date="2023-08" db="EMBL/GenBank/DDBJ databases">
        <title>Black Yeasts Isolated from many extreme environments.</title>
        <authorList>
            <person name="Coleine C."/>
            <person name="Stajich J.E."/>
            <person name="Selbmann L."/>
        </authorList>
    </citation>
    <scope>NUCLEOTIDE SEQUENCE [LARGE SCALE GENOMIC DNA]</scope>
    <source>
        <strain evidence="5 6">CCFEE 5935</strain>
    </source>
</reference>
<dbReference type="GO" id="GO:0005506">
    <property type="term" value="F:iron ion binding"/>
    <property type="evidence" value="ECO:0007669"/>
    <property type="project" value="InterPro"/>
</dbReference>
<dbReference type="PANTHER" id="PTHR24305">
    <property type="entry name" value="CYTOCHROME P450"/>
    <property type="match status" value="1"/>
</dbReference>
<dbReference type="AlphaFoldDB" id="A0AAV9PMV5"/>
<protein>
    <recommendedName>
        <fullName evidence="7">Cytochrome P450</fullName>
    </recommendedName>
</protein>
<keyword evidence="4" id="KW-0472">Membrane</keyword>
<keyword evidence="4" id="KW-0812">Transmembrane</keyword>
<keyword evidence="6" id="KW-1185">Reference proteome</keyword>